<comment type="caution">
    <text evidence="1">The sequence shown here is derived from an EMBL/GenBank/DDBJ whole genome shotgun (WGS) entry which is preliminary data.</text>
</comment>
<evidence type="ECO:0000313" key="1">
    <source>
        <dbReference type="EMBL" id="KAF3513973.1"/>
    </source>
</evidence>
<gene>
    <name evidence="1" type="ORF">F2Q69_00001333</name>
</gene>
<organism evidence="1 2">
    <name type="scientific">Brassica cretica</name>
    <name type="common">Mustard</name>
    <dbReference type="NCBI Taxonomy" id="69181"/>
    <lineage>
        <taxon>Eukaryota</taxon>
        <taxon>Viridiplantae</taxon>
        <taxon>Streptophyta</taxon>
        <taxon>Embryophyta</taxon>
        <taxon>Tracheophyta</taxon>
        <taxon>Spermatophyta</taxon>
        <taxon>Magnoliopsida</taxon>
        <taxon>eudicotyledons</taxon>
        <taxon>Gunneridae</taxon>
        <taxon>Pentapetalae</taxon>
        <taxon>rosids</taxon>
        <taxon>malvids</taxon>
        <taxon>Brassicales</taxon>
        <taxon>Brassicaceae</taxon>
        <taxon>Brassiceae</taxon>
        <taxon>Brassica</taxon>
    </lineage>
</organism>
<dbReference type="EMBL" id="QGKX02001521">
    <property type="protein sequence ID" value="KAF3513973.1"/>
    <property type="molecule type" value="Genomic_DNA"/>
</dbReference>
<proteinExistence type="predicted"/>
<dbReference type="Proteomes" id="UP000712600">
    <property type="component" value="Unassembled WGS sequence"/>
</dbReference>
<accession>A0A8S9PMN3</accession>
<dbReference type="AlphaFoldDB" id="A0A8S9PMN3"/>
<protein>
    <submittedName>
        <fullName evidence="1">Uncharacterized protein</fullName>
    </submittedName>
</protein>
<evidence type="ECO:0000313" key="2">
    <source>
        <dbReference type="Proteomes" id="UP000712600"/>
    </source>
</evidence>
<sequence>MTGTSVENSGDISKAKFTPGRTRGIILSYLFKEEPPDAPGITKSKSNQGMTLDSQKRMKADLLYLGAGYTVSRSKPFQGGGNVTGTETVPEPKLSQISNNCHNCLNRATHDQGSFKEVHLNNHKELWHETNFHRSPAQPFITGAWNYRKSSRRKKL</sequence>
<reference evidence="1" key="1">
    <citation type="submission" date="2019-12" db="EMBL/GenBank/DDBJ databases">
        <title>Genome sequencing and annotation of Brassica cretica.</title>
        <authorList>
            <person name="Studholme D.J."/>
            <person name="Sarris P."/>
        </authorList>
    </citation>
    <scope>NUCLEOTIDE SEQUENCE</scope>
    <source>
        <strain evidence="1">PFS-109/04</strain>
        <tissue evidence="1">Leaf</tissue>
    </source>
</reference>
<name>A0A8S9PMN3_BRACR</name>